<evidence type="ECO:0000313" key="9">
    <source>
        <dbReference type="EnsemblMetazoa" id="ACOM026856-PA.1"/>
    </source>
</evidence>
<dbReference type="VEuPathDB" id="VectorBase:ACON2_034541"/>
<evidence type="ECO:0000256" key="3">
    <source>
        <dbReference type="ARBA" id="ARBA00022692"/>
    </source>
</evidence>
<keyword evidence="3 8" id="KW-0812">Transmembrane</keyword>
<feature type="transmembrane region" description="Helical" evidence="8">
    <location>
        <begin position="380"/>
        <end position="398"/>
    </location>
</feature>
<name>A0A8W7P7F0_ANOCL</name>
<dbReference type="GO" id="GO:0008049">
    <property type="term" value="P:male courtship behavior"/>
    <property type="evidence" value="ECO:0007669"/>
    <property type="project" value="TreeGrafter"/>
</dbReference>
<sequence>MSSLYRQHSRIFQISSLLYFTPCSYNEELGRFEATKRNLTVFGVALVITISFWVYDIHLMATNVLRTYTTVFAAVGGIELLIYVSVVMCTILNVLVKRQRITRLMNVLFRPDRILDRCSPTNSADARYNDNRKLLAFALFILFGMFIKLFHLKTAELKILRMMTAGRFLAIWVLIFVHRLHVRAIGQRMEQLRVMYASEELEQHLDYFLHRYDRYSRQIGEVDDCYSFPVEETALCTRHFDDYRLQNTRAAKQIQKFLLKNLHQKKKFSACGFFDIDNTVIYMRTVNKLAFAVGIGMTVPFWYFDLKFMIAFYLENISPIMVAVGSIEIAVYVSIVSCTLLNTFGRRHRYTRLMNVLFHDDWLLDRYESAEMEYDNRRPFAGLLFAMLTMMSINMFYHRDMNLRILSMSVALKIFGIGYLCIIHRVFVGAIGVRMRQLSILGKLSCGRHPAQEKAVYYFVERFELYAAQLRQIDQCFSMPLTMIVLLVLIEMVYLVFDIYAVLALDRPVFMENLEIDYVQWALRQLWQTIYGAVVLLTVTGCQRTCGELQQTAQLVRRLDDDRNRNSRVATQIHRFLLQNMNRKINFSVCGMFDIDYAMIHMIWNGERRDASRIFNFLQMLHTLTLPVTIVYMHLIAFTKRVRITALFNALFTDRSWRFFGDRSNSWYESSRWLGRFATAITIGTMLYLSLLILSQYNSSTKFPLYVTILEAVRVYVTMIAILIYIVCVLVVKMHFRQLQDRVEQFGASVYTARQWCLIVDRYGAAVNLVNEINHIFSELLLVMLVQVQVQLCCQYFILFCSTVDGLVPIVTGLTVLHTQLWESLFLLMLLVVGYACDSCHDQVRYNGDGPY</sequence>
<dbReference type="Proteomes" id="UP000075882">
    <property type="component" value="Unassembled WGS sequence"/>
</dbReference>
<evidence type="ECO:0000256" key="1">
    <source>
        <dbReference type="ARBA" id="ARBA00004651"/>
    </source>
</evidence>
<dbReference type="PANTHER" id="PTHR21143:SF134">
    <property type="entry name" value="GUSTATORY RECEPTOR"/>
    <property type="match status" value="1"/>
</dbReference>
<feature type="transmembrane region" description="Helical" evidence="8">
    <location>
        <begin position="71"/>
        <end position="96"/>
    </location>
</feature>
<keyword evidence="4 8" id="KW-1133">Transmembrane helix</keyword>
<feature type="transmembrane region" description="Helical" evidence="8">
    <location>
        <begin position="134"/>
        <end position="152"/>
    </location>
</feature>
<evidence type="ECO:0000256" key="5">
    <source>
        <dbReference type="ARBA" id="ARBA00023136"/>
    </source>
</evidence>
<organism evidence="9">
    <name type="scientific">Anopheles coluzzii</name>
    <name type="common">African malaria mosquito</name>
    <dbReference type="NCBI Taxonomy" id="1518534"/>
    <lineage>
        <taxon>Eukaryota</taxon>
        <taxon>Metazoa</taxon>
        <taxon>Ecdysozoa</taxon>
        <taxon>Arthropoda</taxon>
        <taxon>Hexapoda</taxon>
        <taxon>Insecta</taxon>
        <taxon>Pterygota</taxon>
        <taxon>Neoptera</taxon>
        <taxon>Endopterygota</taxon>
        <taxon>Diptera</taxon>
        <taxon>Nematocera</taxon>
        <taxon>Culicoidea</taxon>
        <taxon>Culicidae</taxon>
        <taxon>Anophelinae</taxon>
        <taxon>Anopheles</taxon>
    </lineage>
</organism>
<keyword evidence="6" id="KW-0675">Receptor</keyword>
<protein>
    <recommendedName>
        <fullName evidence="10">Gustatory receptor</fullName>
    </recommendedName>
</protein>
<evidence type="ECO:0008006" key="10">
    <source>
        <dbReference type="Google" id="ProtNLM"/>
    </source>
</evidence>
<feature type="transmembrane region" description="Helical" evidence="8">
    <location>
        <begin position="39"/>
        <end position="59"/>
    </location>
</feature>
<dbReference type="GO" id="GO:0043025">
    <property type="term" value="C:neuronal cell body"/>
    <property type="evidence" value="ECO:0007669"/>
    <property type="project" value="TreeGrafter"/>
</dbReference>
<comment type="subcellular location">
    <subcellularLocation>
        <location evidence="1">Cell membrane</location>
        <topology evidence="1">Multi-pass membrane protein</topology>
    </subcellularLocation>
</comment>
<keyword evidence="2" id="KW-1003">Cell membrane</keyword>
<dbReference type="GO" id="GO:0050909">
    <property type="term" value="P:sensory perception of taste"/>
    <property type="evidence" value="ECO:0007669"/>
    <property type="project" value="InterPro"/>
</dbReference>
<reference evidence="9" key="1">
    <citation type="submission" date="2022-08" db="UniProtKB">
        <authorList>
            <consortium name="EnsemblMetazoa"/>
        </authorList>
    </citation>
    <scope>IDENTIFICATION</scope>
</reference>
<feature type="transmembrane region" description="Helical" evidence="8">
    <location>
        <begin position="289"/>
        <end position="314"/>
    </location>
</feature>
<keyword evidence="7" id="KW-0807">Transducer</keyword>
<proteinExistence type="predicted"/>
<feature type="transmembrane region" description="Helical" evidence="8">
    <location>
        <begin position="164"/>
        <end position="182"/>
    </location>
</feature>
<dbReference type="EnsemblMetazoa" id="ACOM026856-RA">
    <property type="protein sequence ID" value="ACOM026856-PA.1"/>
    <property type="gene ID" value="ACOM026856"/>
</dbReference>
<evidence type="ECO:0000256" key="8">
    <source>
        <dbReference type="SAM" id="Phobius"/>
    </source>
</evidence>
<dbReference type="InterPro" id="IPR013604">
    <property type="entry name" value="7TM_chemorcpt"/>
</dbReference>
<feature type="transmembrane region" description="Helical" evidence="8">
    <location>
        <begin position="616"/>
        <end position="638"/>
    </location>
</feature>
<feature type="transmembrane region" description="Helical" evidence="8">
    <location>
        <begin position="410"/>
        <end position="433"/>
    </location>
</feature>
<dbReference type="PANTHER" id="PTHR21143">
    <property type="entry name" value="INVERTEBRATE GUSTATORY RECEPTOR"/>
    <property type="match status" value="1"/>
</dbReference>
<feature type="transmembrane region" description="Helical" evidence="8">
    <location>
        <begin position="320"/>
        <end position="344"/>
    </location>
</feature>
<dbReference type="GO" id="GO:0005886">
    <property type="term" value="C:plasma membrane"/>
    <property type="evidence" value="ECO:0007669"/>
    <property type="project" value="UniProtKB-SubCell"/>
</dbReference>
<feature type="transmembrane region" description="Helical" evidence="8">
    <location>
        <begin position="713"/>
        <end position="732"/>
    </location>
</feature>
<accession>A0A8W7P7F0</accession>
<keyword evidence="5 8" id="KW-0472">Membrane</keyword>
<dbReference type="AlphaFoldDB" id="A0A8W7P7F0"/>
<evidence type="ECO:0000256" key="6">
    <source>
        <dbReference type="ARBA" id="ARBA00023170"/>
    </source>
</evidence>
<evidence type="ECO:0000256" key="2">
    <source>
        <dbReference type="ARBA" id="ARBA00022475"/>
    </source>
</evidence>
<evidence type="ECO:0000256" key="4">
    <source>
        <dbReference type="ARBA" id="ARBA00022989"/>
    </source>
</evidence>
<dbReference type="GO" id="GO:0007165">
    <property type="term" value="P:signal transduction"/>
    <property type="evidence" value="ECO:0007669"/>
    <property type="project" value="UniProtKB-KW"/>
</dbReference>
<feature type="transmembrane region" description="Helical" evidence="8">
    <location>
        <begin position="585"/>
        <end position="604"/>
    </location>
</feature>
<feature type="transmembrane region" description="Helical" evidence="8">
    <location>
        <begin position="481"/>
        <end position="505"/>
    </location>
</feature>
<feature type="transmembrane region" description="Helical" evidence="8">
    <location>
        <begin position="673"/>
        <end position="693"/>
    </location>
</feature>
<dbReference type="GO" id="GO:0030424">
    <property type="term" value="C:axon"/>
    <property type="evidence" value="ECO:0007669"/>
    <property type="project" value="TreeGrafter"/>
</dbReference>
<feature type="transmembrane region" description="Helical" evidence="8">
    <location>
        <begin position="525"/>
        <end position="542"/>
    </location>
</feature>
<dbReference type="GO" id="GO:0007635">
    <property type="term" value="P:chemosensory behavior"/>
    <property type="evidence" value="ECO:0007669"/>
    <property type="project" value="TreeGrafter"/>
</dbReference>
<dbReference type="Pfam" id="PF08395">
    <property type="entry name" value="7tm_7"/>
    <property type="match status" value="3"/>
</dbReference>
<dbReference type="GO" id="GO:0030425">
    <property type="term" value="C:dendrite"/>
    <property type="evidence" value="ECO:0007669"/>
    <property type="project" value="TreeGrafter"/>
</dbReference>
<evidence type="ECO:0000256" key="7">
    <source>
        <dbReference type="ARBA" id="ARBA00023224"/>
    </source>
</evidence>